<sequence>MSLIKSKQMDTTTFARLTKRMEEEGGGERAL</sequence>
<feature type="compositionally biased region" description="Basic and acidic residues" evidence="1">
    <location>
        <begin position="19"/>
        <end position="31"/>
    </location>
</feature>
<dbReference type="Proteomes" id="UP000292958">
    <property type="component" value="Unassembled WGS sequence"/>
</dbReference>
<evidence type="ECO:0000256" key="1">
    <source>
        <dbReference type="SAM" id="MobiDB-lite"/>
    </source>
</evidence>
<gene>
    <name evidence="2" type="ORF">BDD14_3252</name>
</gene>
<evidence type="ECO:0000313" key="2">
    <source>
        <dbReference type="EMBL" id="RZU41724.1"/>
    </source>
</evidence>
<comment type="caution">
    <text evidence="2">The sequence shown here is derived from an EMBL/GenBank/DDBJ whole genome shotgun (WGS) entry which is preliminary data.</text>
</comment>
<feature type="region of interest" description="Disordered" evidence="1">
    <location>
        <begin position="1"/>
        <end position="31"/>
    </location>
</feature>
<protein>
    <submittedName>
        <fullName evidence="2">Uncharacterized protein</fullName>
    </submittedName>
</protein>
<dbReference type="EMBL" id="SHKW01000001">
    <property type="protein sequence ID" value="RZU41724.1"/>
    <property type="molecule type" value="Genomic_DNA"/>
</dbReference>
<name>A0A4Q7YWG1_9BACT</name>
<keyword evidence="3" id="KW-1185">Reference proteome</keyword>
<organism evidence="2 3">
    <name type="scientific">Edaphobacter modestus</name>
    <dbReference type="NCBI Taxonomy" id="388466"/>
    <lineage>
        <taxon>Bacteria</taxon>
        <taxon>Pseudomonadati</taxon>
        <taxon>Acidobacteriota</taxon>
        <taxon>Terriglobia</taxon>
        <taxon>Terriglobales</taxon>
        <taxon>Acidobacteriaceae</taxon>
        <taxon>Edaphobacter</taxon>
    </lineage>
</organism>
<reference evidence="2 3" key="1">
    <citation type="submission" date="2019-02" db="EMBL/GenBank/DDBJ databases">
        <title>Genomic Encyclopedia of Archaeal and Bacterial Type Strains, Phase II (KMG-II): from individual species to whole genera.</title>
        <authorList>
            <person name="Goeker M."/>
        </authorList>
    </citation>
    <scope>NUCLEOTIDE SEQUENCE [LARGE SCALE GENOMIC DNA]</scope>
    <source>
        <strain evidence="2 3">DSM 18101</strain>
    </source>
</reference>
<dbReference type="AlphaFoldDB" id="A0A4Q7YWG1"/>
<evidence type="ECO:0000313" key="3">
    <source>
        <dbReference type="Proteomes" id="UP000292958"/>
    </source>
</evidence>
<proteinExistence type="predicted"/>
<accession>A0A4Q7YWG1</accession>